<reference evidence="1 2" key="1">
    <citation type="submission" date="2019-03" db="EMBL/GenBank/DDBJ databases">
        <title>Genomic Encyclopedia of Type Strains, Phase IV (KMG-IV): sequencing the most valuable type-strain genomes for metagenomic binning, comparative biology and taxonomic classification.</title>
        <authorList>
            <person name="Goeker M."/>
        </authorList>
    </citation>
    <scope>NUCLEOTIDE SEQUENCE [LARGE SCALE GENOMIC DNA]</scope>
    <source>
        <strain evidence="1 2">DSM 101</strain>
    </source>
</reference>
<proteinExistence type="predicted"/>
<evidence type="ECO:0000313" key="2">
    <source>
        <dbReference type="Proteomes" id="UP000295030"/>
    </source>
</evidence>
<dbReference type="Proteomes" id="UP000295030">
    <property type="component" value="Unassembled WGS sequence"/>
</dbReference>
<dbReference type="OrthoDB" id="8451110at2"/>
<dbReference type="AlphaFoldDB" id="A0A4R1I7J1"/>
<comment type="caution">
    <text evidence="1">The sequence shown here is derived from an EMBL/GenBank/DDBJ whole genome shotgun (WGS) entry which is preliminary data.</text>
</comment>
<gene>
    <name evidence="1" type="ORF">EV667_1483</name>
</gene>
<dbReference type="RefSeq" id="WP_131834597.1">
    <property type="nucleotide sequence ID" value="NZ_SMFY01000001.1"/>
</dbReference>
<sequence length="83" mass="8831">MTPTISSQAAPGEDEFVTIIGGDAEEIGQVFRDQGLAAKDFTIVHRIGRHRIALAPGQQDMSALVGALLGGRLVAATYSRRPR</sequence>
<accession>A0A4R1I7J1</accession>
<dbReference type="EMBL" id="SMFY01000001">
    <property type="protein sequence ID" value="TCK31374.1"/>
    <property type="molecule type" value="Genomic_DNA"/>
</dbReference>
<keyword evidence="2" id="KW-1185">Reference proteome</keyword>
<name>A0A4R1I7J1_ANCAQ</name>
<protein>
    <submittedName>
        <fullName evidence="1">Uncharacterized protein</fullName>
    </submittedName>
</protein>
<organism evidence="1 2">
    <name type="scientific">Ancylobacter aquaticus</name>
    <dbReference type="NCBI Taxonomy" id="100"/>
    <lineage>
        <taxon>Bacteria</taxon>
        <taxon>Pseudomonadati</taxon>
        <taxon>Pseudomonadota</taxon>
        <taxon>Alphaproteobacteria</taxon>
        <taxon>Hyphomicrobiales</taxon>
        <taxon>Xanthobacteraceae</taxon>
        <taxon>Ancylobacter</taxon>
    </lineage>
</organism>
<evidence type="ECO:0000313" key="1">
    <source>
        <dbReference type="EMBL" id="TCK31374.1"/>
    </source>
</evidence>